<dbReference type="PANTHER" id="PTHR22734:SF3">
    <property type="entry name" value="RIBOSOME PRODUCTION FACTOR 1"/>
    <property type="match status" value="1"/>
</dbReference>
<evidence type="ECO:0000259" key="2">
    <source>
        <dbReference type="PROSITE" id="PS50833"/>
    </source>
</evidence>
<dbReference type="Gene3D" id="3.40.50.10480">
    <property type="entry name" value="Probable brix-domain ribosomal biogenesis protein"/>
    <property type="match status" value="1"/>
</dbReference>
<dbReference type="SMART" id="SM00879">
    <property type="entry name" value="Brix"/>
    <property type="match status" value="1"/>
</dbReference>
<dbReference type="Proteomes" id="UP000037460">
    <property type="component" value="Unassembled WGS sequence"/>
</dbReference>
<dbReference type="GO" id="GO:0000460">
    <property type="term" value="P:maturation of 5.8S rRNA"/>
    <property type="evidence" value="ECO:0007669"/>
    <property type="project" value="TreeGrafter"/>
</dbReference>
<dbReference type="GO" id="GO:0042134">
    <property type="term" value="F:rRNA primary transcript binding"/>
    <property type="evidence" value="ECO:0007669"/>
    <property type="project" value="InterPro"/>
</dbReference>
<protein>
    <submittedName>
        <fullName evidence="3">Ribosome production factor 1-like protein</fullName>
    </submittedName>
</protein>
<name>A0A0M0JGJ5_9EUKA</name>
<dbReference type="InterPro" id="IPR007109">
    <property type="entry name" value="Brix"/>
</dbReference>
<reference evidence="4" key="1">
    <citation type="journal article" date="2015" name="PLoS Genet.">
        <title>Genome Sequence and Transcriptome Analyses of Chrysochromulina tobin: Metabolic Tools for Enhanced Algal Fitness in the Prominent Order Prymnesiales (Haptophyceae).</title>
        <authorList>
            <person name="Hovde B.T."/>
            <person name="Deodato C.R."/>
            <person name="Hunsperger H.M."/>
            <person name="Ryken S.A."/>
            <person name="Yost W."/>
            <person name="Jha R.K."/>
            <person name="Patterson J."/>
            <person name="Monnat R.J. Jr."/>
            <person name="Barlow S.B."/>
            <person name="Starkenburg S.R."/>
            <person name="Cattolico R.A."/>
        </authorList>
    </citation>
    <scope>NUCLEOTIDE SEQUENCE</scope>
    <source>
        <strain evidence="4">CCMP291</strain>
    </source>
</reference>
<organism evidence="3 4">
    <name type="scientific">Chrysochromulina tobinii</name>
    <dbReference type="NCBI Taxonomy" id="1460289"/>
    <lineage>
        <taxon>Eukaryota</taxon>
        <taxon>Haptista</taxon>
        <taxon>Haptophyta</taxon>
        <taxon>Prymnesiophyceae</taxon>
        <taxon>Prymnesiales</taxon>
        <taxon>Chrysochromulinaceae</taxon>
        <taxon>Chrysochromulina</taxon>
    </lineage>
</organism>
<dbReference type="OrthoDB" id="10253204at2759"/>
<gene>
    <name evidence="3" type="ORF">Ctob_003666</name>
</gene>
<dbReference type="PANTHER" id="PTHR22734">
    <property type="entry name" value="U3 SMALL NUCLEOLAR RIBONUCLEOPROTEIN PROTEIN IMP4"/>
    <property type="match status" value="1"/>
</dbReference>
<evidence type="ECO:0000256" key="1">
    <source>
        <dbReference type="SAM" id="MobiDB-lite"/>
    </source>
</evidence>
<dbReference type="EMBL" id="JWZX01002939">
    <property type="protein sequence ID" value="KOO25709.1"/>
    <property type="molecule type" value="Genomic_DNA"/>
</dbReference>
<keyword evidence="4" id="KW-1185">Reference proteome</keyword>
<dbReference type="GO" id="GO:0000470">
    <property type="term" value="P:maturation of LSU-rRNA"/>
    <property type="evidence" value="ECO:0007669"/>
    <property type="project" value="TreeGrafter"/>
</dbReference>
<dbReference type="InterPro" id="IPR044281">
    <property type="entry name" value="IMP4/RPF1"/>
</dbReference>
<dbReference type="GO" id="GO:0005730">
    <property type="term" value="C:nucleolus"/>
    <property type="evidence" value="ECO:0007669"/>
    <property type="project" value="TreeGrafter"/>
</dbReference>
<evidence type="ECO:0000313" key="3">
    <source>
        <dbReference type="EMBL" id="KOO25709.1"/>
    </source>
</evidence>
<comment type="caution">
    <text evidence="3">The sequence shown here is derived from an EMBL/GenBank/DDBJ whole genome shotgun (WGS) entry which is preliminary data.</text>
</comment>
<dbReference type="SUPFAM" id="SSF52954">
    <property type="entry name" value="Class II aaRS ABD-related"/>
    <property type="match status" value="1"/>
</dbReference>
<feature type="domain" description="Brix" evidence="2">
    <location>
        <begin position="99"/>
        <end position="293"/>
    </location>
</feature>
<feature type="region of interest" description="Disordered" evidence="1">
    <location>
        <begin position="26"/>
        <end position="63"/>
    </location>
</feature>
<sequence length="317" mass="36343">MGKGKIGGKKVPLIKNKIKRRAVVQKLKKEGERTAKKERKTRQKEAEALGDEAPERHAQRTLENTRDYDATVVQPGDEEVAGEDRMDEFASHFAGAEPPRIVITTGQYPSKQLLEFVNEILGLLPNSEYRQRGAIPIKAVVQAASQRGFTMLLVFTERAKRPTGLWLIKLDPRGGPGGPTARFKVSSLRMPKEITGHGTPSNHRPELILNNFGTRLGHRVGRLLACLVPHDPQFRGRQVITMHNQRDFVFFRHHRYIFEEKGEGKKRRVAARLQELGPRFTLRLKSLQMGTFDTQHGEYEWKRQAELDRHSRRRFHL</sequence>
<proteinExistence type="predicted"/>
<dbReference type="AlphaFoldDB" id="A0A0M0JGJ5"/>
<dbReference type="Pfam" id="PF04427">
    <property type="entry name" value="Brix"/>
    <property type="match status" value="1"/>
</dbReference>
<feature type="compositionally biased region" description="Basic and acidic residues" evidence="1">
    <location>
        <begin position="43"/>
        <end position="63"/>
    </location>
</feature>
<accession>A0A0M0JGJ5</accession>
<evidence type="ECO:0000313" key="4">
    <source>
        <dbReference type="Proteomes" id="UP000037460"/>
    </source>
</evidence>
<dbReference type="PROSITE" id="PS50833">
    <property type="entry name" value="BRIX"/>
    <property type="match status" value="1"/>
</dbReference>
<dbReference type="GO" id="GO:0030687">
    <property type="term" value="C:preribosome, large subunit precursor"/>
    <property type="evidence" value="ECO:0007669"/>
    <property type="project" value="TreeGrafter"/>
</dbReference>